<name>A0A0B1ZHY5_9SPHN</name>
<evidence type="ECO:0000256" key="3">
    <source>
        <dbReference type="ARBA" id="ARBA00022723"/>
    </source>
</evidence>
<keyword evidence="3" id="KW-0479">Metal-binding</keyword>
<evidence type="ECO:0000313" key="5">
    <source>
        <dbReference type="EMBL" id="KHK90697.1"/>
    </source>
</evidence>
<evidence type="ECO:0000256" key="4">
    <source>
        <dbReference type="ARBA" id="ARBA00023004"/>
    </source>
</evidence>
<dbReference type="GO" id="GO:0046872">
    <property type="term" value="F:metal ion binding"/>
    <property type="evidence" value="ECO:0007669"/>
    <property type="project" value="UniProtKB-KW"/>
</dbReference>
<dbReference type="Pfam" id="PF01152">
    <property type="entry name" value="Bac_globin"/>
    <property type="match status" value="1"/>
</dbReference>
<dbReference type="AlphaFoldDB" id="A0A0B1ZHY5"/>
<dbReference type="Proteomes" id="UP000031057">
    <property type="component" value="Unassembled WGS sequence"/>
</dbReference>
<gene>
    <name evidence="5" type="ORF">LK12_15380</name>
</gene>
<dbReference type="GO" id="GO:0020037">
    <property type="term" value="F:heme binding"/>
    <property type="evidence" value="ECO:0007669"/>
    <property type="project" value="InterPro"/>
</dbReference>
<accession>A0A0B1ZHY5</accession>
<dbReference type="InterPro" id="IPR001486">
    <property type="entry name" value="Hemoglobin_trunc"/>
</dbReference>
<organism evidence="5 6">
    <name type="scientific">Novosphingobium malaysiense</name>
    <dbReference type="NCBI Taxonomy" id="1348853"/>
    <lineage>
        <taxon>Bacteria</taxon>
        <taxon>Pseudomonadati</taxon>
        <taxon>Pseudomonadota</taxon>
        <taxon>Alphaproteobacteria</taxon>
        <taxon>Sphingomonadales</taxon>
        <taxon>Sphingomonadaceae</taxon>
        <taxon>Novosphingobium</taxon>
    </lineage>
</organism>
<dbReference type="GO" id="GO:0019825">
    <property type="term" value="F:oxygen binding"/>
    <property type="evidence" value="ECO:0007669"/>
    <property type="project" value="InterPro"/>
</dbReference>
<evidence type="ECO:0000256" key="2">
    <source>
        <dbReference type="ARBA" id="ARBA00022617"/>
    </source>
</evidence>
<evidence type="ECO:0000256" key="1">
    <source>
        <dbReference type="ARBA" id="ARBA00022448"/>
    </source>
</evidence>
<dbReference type="Gene3D" id="1.10.490.10">
    <property type="entry name" value="Globins"/>
    <property type="match status" value="1"/>
</dbReference>
<reference evidence="5 6" key="1">
    <citation type="submission" date="2014-10" db="EMBL/GenBank/DDBJ databases">
        <title>Genome sequence of Novosphingobium malaysiense MUSC 273(T).</title>
        <authorList>
            <person name="Lee L.-H."/>
        </authorList>
    </citation>
    <scope>NUCLEOTIDE SEQUENCE [LARGE SCALE GENOMIC DNA]</scope>
    <source>
        <strain evidence="5 6">MUSC 273</strain>
    </source>
</reference>
<proteinExistence type="predicted"/>
<dbReference type="InterPro" id="IPR012292">
    <property type="entry name" value="Globin/Proto"/>
</dbReference>
<dbReference type="EMBL" id="JTDI01000004">
    <property type="protein sequence ID" value="KHK90697.1"/>
    <property type="molecule type" value="Genomic_DNA"/>
</dbReference>
<dbReference type="CDD" id="cd08916">
    <property type="entry name" value="TrHb3_P"/>
    <property type="match status" value="1"/>
</dbReference>
<comment type="caution">
    <text evidence="5">The sequence shown here is derived from an EMBL/GenBank/DDBJ whole genome shotgun (WGS) entry which is preliminary data.</text>
</comment>
<dbReference type="InterPro" id="IPR009050">
    <property type="entry name" value="Globin-like_sf"/>
</dbReference>
<evidence type="ECO:0000313" key="6">
    <source>
        <dbReference type="Proteomes" id="UP000031057"/>
    </source>
</evidence>
<dbReference type="STRING" id="1348853.LK12_15380"/>
<dbReference type="SUPFAM" id="SSF46458">
    <property type="entry name" value="Globin-like"/>
    <property type="match status" value="1"/>
</dbReference>
<dbReference type="RefSeq" id="WP_039285907.1">
    <property type="nucleotide sequence ID" value="NZ_JTDI01000004.1"/>
</dbReference>
<keyword evidence="2" id="KW-0349">Heme</keyword>
<keyword evidence="4" id="KW-0408">Iron</keyword>
<keyword evidence="1" id="KW-0813">Transport</keyword>
<protein>
    <submittedName>
        <fullName evidence="5">Preprotein translocase subunit TatC</fullName>
    </submittedName>
</protein>
<keyword evidence="6" id="KW-1185">Reference proteome</keyword>
<sequence length="130" mass="14636">MKQDPEAAIMAMVRRFYALSLDDDLLGPMFRAEISDFDEHYGIVADFWSHSLLGTDRYKRGTPYTHHVGLKVEEAHFDRWMAAFEQAVGEALPDDLAGLAMQRARHMTESFKMGMLPLPTPKVRPAGAPA</sequence>